<feature type="domain" description="Flavodoxin-like" evidence="2">
    <location>
        <begin position="6"/>
        <end position="156"/>
    </location>
</feature>
<dbReference type="AlphaFoldDB" id="A0A7G2C156"/>
<dbReference type="GO" id="GO:0010181">
    <property type="term" value="F:FMN binding"/>
    <property type="evidence" value="ECO:0007669"/>
    <property type="project" value="InterPro"/>
</dbReference>
<dbReference type="PANTHER" id="PTHR19384">
    <property type="entry name" value="NITRIC OXIDE SYNTHASE-RELATED"/>
    <property type="match status" value="1"/>
</dbReference>
<dbReference type="EMBL" id="LR877145">
    <property type="protein sequence ID" value="CAD2213044.1"/>
    <property type="molecule type" value="Genomic_DNA"/>
</dbReference>
<dbReference type="FunFam" id="3.40.50.360:FF:000059">
    <property type="entry name" value="5-methyltetrahydrofolate-homocysteine methyltransferase reductase"/>
    <property type="match status" value="1"/>
</dbReference>
<name>A0A7G2C156_9TRYP</name>
<dbReference type="Gene3D" id="3.40.50.360">
    <property type="match status" value="1"/>
</dbReference>
<organism evidence="3 4">
    <name type="scientific">Angomonas deanei</name>
    <dbReference type="NCBI Taxonomy" id="59799"/>
    <lineage>
        <taxon>Eukaryota</taxon>
        <taxon>Discoba</taxon>
        <taxon>Euglenozoa</taxon>
        <taxon>Kinetoplastea</taxon>
        <taxon>Metakinetoplastina</taxon>
        <taxon>Trypanosomatida</taxon>
        <taxon>Trypanosomatidae</taxon>
        <taxon>Strigomonadinae</taxon>
        <taxon>Angomonas</taxon>
    </lineage>
</organism>
<dbReference type="GO" id="GO:0003958">
    <property type="term" value="F:NADPH-hemoprotein reductase activity"/>
    <property type="evidence" value="ECO:0007669"/>
    <property type="project" value="TreeGrafter"/>
</dbReference>
<dbReference type="PROSITE" id="PS50902">
    <property type="entry name" value="FLAVODOXIN_LIKE"/>
    <property type="match status" value="1"/>
</dbReference>
<dbReference type="InterPro" id="IPR008254">
    <property type="entry name" value="Flavodoxin/NO_synth"/>
</dbReference>
<sequence length="267" mass="29784">MSTEKFLFLYGSETGNSESICKNLHNEAVKTKGFTDAQCMTMNSAISKKVLDEQTNEETAKPLCLVIVCSTTGEGEPPENAARFRRWLRNTKEKLFRVRHTLLALGDTNYNNFCSAGKYIDTKLSEFGSMRFFPRGEADDGVDLNLIVEPWTARVWDHIHNTTNAIGHEAFSATEQHYVDMSVAQEVAIVYANANHICASFALFMYERILELGGKANVYPVQYFNPTTVALEAKIVLFIFSTDVDEHTLCEACAAASNLPPPLGYVL</sequence>
<evidence type="ECO:0000313" key="3">
    <source>
        <dbReference type="EMBL" id="CAD2213044.1"/>
    </source>
</evidence>
<protein>
    <submittedName>
        <fullName evidence="3">Flavodoxin, putative</fullName>
    </submittedName>
</protein>
<dbReference type="InterPro" id="IPR029039">
    <property type="entry name" value="Flavoprotein-like_sf"/>
</dbReference>
<evidence type="ECO:0000259" key="2">
    <source>
        <dbReference type="PROSITE" id="PS50902"/>
    </source>
</evidence>
<gene>
    <name evidence="3" type="ORF">ADEAN_000048000</name>
</gene>
<dbReference type="InterPro" id="IPR001094">
    <property type="entry name" value="Flavdoxin-like"/>
</dbReference>
<dbReference type="GO" id="GO:0050660">
    <property type="term" value="F:flavin adenine dinucleotide binding"/>
    <property type="evidence" value="ECO:0007669"/>
    <property type="project" value="TreeGrafter"/>
</dbReference>
<dbReference type="SUPFAM" id="SSF52218">
    <property type="entry name" value="Flavoproteins"/>
    <property type="match status" value="1"/>
</dbReference>
<keyword evidence="4" id="KW-1185">Reference proteome</keyword>
<dbReference type="PANTHER" id="PTHR19384:SF17">
    <property type="entry name" value="NADPH--CYTOCHROME P450 REDUCTASE"/>
    <property type="match status" value="1"/>
</dbReference>
<dbReference type="Proteomes" id="UP000515908">
    <property type="component" value="Chromosome 01"/>
</dbReference>
<evidence type="ECO:0000256" key="1">
    <source>
        <dbReference type="ARBA" id="ARBA00022630"/>
    </source>
</evidence>
<reference evidence="3 4" key="1">
    <citation type="submission" date="2020-08" db="EMBL/GenBank/DDBJ databases">
        <authorList>
            <person name="Newling K."/>
            <person name="Davey J."/>
            <person name="Forrester S."/>
        </authorList>
    </citation>
    <scope>NUCLEOTIDE SEQUENCE [LARGE SCALE GENOMIC DNA]</scope>
    <source>
        <strain evidence="4">Crithidia deanei Carvalho (ATCC PRA-265)</strain>
    </source>
</reference>
<dbReference type="PRINTS" id="PR00369">
    <property type="entry name" value="FLAVODOXIN"/>
</dbReference>
<dbReference type="VEuPathDB" id="TriTrypDB:ADEAN_000048000"/>
<dbReference type="GO" id="GO:0005829">
    <property type="term" value="C:cytosol"/>
    <property type="evidence" value="ECO:0007669"/>
    <property type="project" value="TreeGrafter"/>
</dbReference>
<accession>A0A7G2C156</accession>
<evidence type="ECO:0000313" key="4">
    <source>
        <dbReference type="Proteomes" id="UP000515908"/>
    </source>
</evidence>
<proteinExistence type="predicted"/>
<dbReference type="Pfam" id="PF00258">
    <property type="entry name" value="Flavodoxin_1"/>
    <property type="match status" value="1"/>
</dbReference>
<keyword evidence="1" id="KW-0285">Flavoprotein</keyword>